<evidence type="ECO:0000256" key="7">
    <source>
        <dbReference type="ARBA" id="ARBA00023136"/>
    </source>
</evidence>
<keyword evidence="6 8" id="KW-1133">Transmembrane helix</keyword>
<dbReference type="Proteomes" id="UP000034502">
    <property type="component" value="Unassembled WGS sequence"/>
</dbReference>
<evidence type="ECO:0000256" key="5">
    <source>
        <dbReference type="ARBA" id="ARBA00022842"/>
    </source>
</evidence>
<feature type="domain" description="SLC41A/MgtE integral membrane" evidence="9">
    <location>
        <begin position="56"/>
        <end position="176"/>
    </location>
</feature>
<feature type="transmembrane region" description="Helical" evidence="8">
    <location>
        <begin position="121"/>
        <end position="142"/>
    </location>
</feature>
<feature type="transmembrane region" description="Helical" evidence="8">
    <location>
        <begin position="52"/>
        <end position="72"/>
    </location>
</feature>
<dbReference type="Gene3D" id="1.10.357.20">
    <property type="entry name" value="SLC41 divalent cation transporters, integral membrane domain"/>
    <property type="match status" value="1"/>
</dbReference>
<evidence type="ECO:0000256" key="1">
    <source>
        <dbReference type="ARBA" id="ARBA00004141"/>
    </source>
</evidence>
<feature type="transmembrane region" description="Helical" evidence="8">
    <location>
        <begin position="21"/>
        <end position="40"/>
    </location>
</feature>
<feature type="transmembrane region" description="Helical" evidence="8">
    <location>
        <begin position="154"/>
        <end position="182"/>
    </location>
</feature>
<dbReference type="SUPFAM" id="SSF161093">
    <property type="entry name" value="MgtE membrane domain-like"/>
    <property type="match status" value="1"/>
</dbReference>
<comment type="subcellular location">
    <subcellularLocation>
        <location evidence="1">Membrane</location>
        <topology evidence="1">Multi-pass membrane protein</topology>
    </subcellularLocation>
</comment>
<comment type="similarity">
    <text evidence="2">Belongs to the SLC41A transporter family.</text>
</comment>
<evidence type="ECO:0000256" key="6">
    <source>
        <dbReference type="ARBA" id="ARBA00022989"/>
    </source>
</evidence>
<dbReference type="GO" id="GO:0016020">
    <property type="term" value="C:membrane"/>
    <property type="evidence" value="ECO:0007669"/>
    <property type="project" value="UniProtKB-SubCell"/>
</dbReference>
<proteinExistence type="inferred from homology"/>
<keyword evidence="3" id="KW-0813">Transport</keyword>
<keyword evidence="4 8" id="KW-0812">Transmembrane</keyword>
<name>A0A0G1S446_9BACT</name>
<dbReference type="Pfam" id="PF01769">
    <property type="entry name" value="MgtE"/>
    <property type="match status" value="1"/>
</dbReference>
<evidence type="ECO:0000256" key="2">
    <source>
        <dbReference type="ARBA" id="ARBA00009749"/>
    </source>
</evidence>
<gene>
    <name evidence="10" type="ORF">UX86_C0012G0012</name>
</gene>
<dbReference type="EMBL" id="LCNU01000012">
    <property type="protein sequence ID" value="KKU64147.1"/>
    <property type="molecule type" value="Genomic_DNA"/>
</dbReference>
<feature type="transmembrane region" description="Helical" evidence="8">
    <location>
        <begin position="93"/>
        <end position="115"/>
    </location>
</feature>
<evidence type="ECO:0000259" key="9">
    <source>
        <dbReference type="Pfam" id="PF01769"/>
    </source>
</evidence>
<dbReference type="PANTHER" id="PTHR41394">
    <property type="entry name" value="MAGNESIUM TRANSPORTER MGTE"/>
    <property type="match status" value="1"/>
</dbReference>
<organism evidence="10 11">
    <name type="scientific">Candidatus Amesbacteria bacterium GW2011_GWC1_47_15</name>
    <dbReference type="NCBI Taxonomy" id="1618364"/>
    <lineage>
        <taxon>Bacteria</taxon>
        <taxon>Candidatus Amesiibacteriota</taxon>
    </lineage>
</organism>
<protein>
    <submittedName>
        <fullName evidence="10">CBS domain containing protein</fullName>
    </submittedName>
</protein>
<comment type="caution">
    <text evidence="10">The sequence shown here is derived from an EMBL/GenBank/DDBJ whole genome shotgun (WGS) entry which is preliminary data.</text>
</comment>
<evidence type="ECO:0000313" key="11">
    <source>
        <dbReference type="Proteomes" id="UP000034502"/>
    </source>
</evidence>
<dbReference type="AlphaFoldDB" id="A0A0G1S446"/>
<dbReference type="GO" id="GO:0008324">
    <property type="term" value="F:monoatomic cation transmembrane transporter activity"/>
    <property type="evidence" value="ECO:0007669"/>
    <property type="project" value="InterPro"/>
</dbReference>
<evidence type="ECO:0000313" key="10">
    <source>
        <dbReference type="EMBL" id="KKU64147.1"/>
    </source>
</evidence>
<keyword evidence="5" id="KW-0460">Magnesium</keyword>
<dbReference type="STRING" id="1618364.UX86_C0012G0012"/>
<sequence>MRVVHLVDEVRERTERVVILRLPWLLLGLLGGMTATVMISRFETVLTNNIHLAFFVPIIVYMSDAVGTQTETMYVRSLAREKVDFFNYLKKELLSGIFLGLLMGGLIGGATWLWLRLPETAVTVGLAMMINVTLAPVVAMGVSELLRKSRVDPALGAGPFATVIQDFISLLIYFVVASVIMLI</sequence>
<evidence type="ECO:0000256" key="4">
    <source>
        <dbReference type="ARBA" id="ARBA00022692"/>
    </source>
</evidence>
<dbReference type="PANTHER" id="PTHR41394:SF5">
    <property type="entry name" value="SLC41A_MGTE INTEGRAL MEMBRANE DOMAIN-CONTAINING PROTEIN"/>
    <property type="match status" value="1"/>
</dbReference>
<evidence type="ECO:0000256" key="8">
    <source>
        <dbReference type="SAM" id="Phobius"/>
    </source>
</evidence>
<keyword evidence="7 8" id="KW-0472">Membrane</keyword>
<dbReference type="InterPro" id="IPR036739">
    <property type="entry name" value="SLC41_membr_dom_sf"/>
</dbReference>
<accession>A0A0G1S446</accession>
<evidence type="ECO:0000256" key="3">
    <source>
        <dbReference type="ARBA" id="ARBA00022448"/>
    </source>
</evidence>
<reference evidence="10 11" key="1">
    <citation type="journal article" date="2015" name="Nature">
        <title>rRNA introns, odd ribosomes, and small enigmatic genomes across a large radiation of phyla.</title>
        <authorList>
            <person name="Brown C.T."/>
            <person name="Hug L.A."/>
            <person name="Thomas B.C."/>
            <person name="Sharon I."/>
            <person name="Castelle C.J."/>
            <person name="Singh A."/>
            <person name="Wilkins M.J."/>
            <person name="Williams K.H."/>
            <person name="Banfield J.F."/>
        </authorList>
    </citation>
    <scope>NUCLEOTIDE SEQUENCE [LARGE SCALE GENOMIC DNA]</scope>
</reference>
<dbReference type="InterPro" id="IPR006667">
    <property type="entry name" value="SLC41_membr_dom"/>
</dbReference>